<organism evidence="1 2">
    <name type="scientific">Wuchereria bancrofti</name>
    <dbReference type="NCBI Taxonomy" id="6293"/>
    <lineage>
        <taxon>Eukaryota</taxon>
        <taxon>Metazoa</taxon>
        <taxon>Ecdysozoa</taxon>
        <taxon>Nematoda</taxon>
        <taxon>Chromadorea</taxon>
        <taxon>Rhabditida</taxon>
        <taxon>Spirurina</taxon>
        <taxon>Spiruromorpha</taxon>
        <taxon>Filarioidea</taxon>
        <taxon>Onchocercidae</taxon>
        <taxon>Wuchereria</taxon>
    </lineage>
</organism>
<comment type="caution">
    <text evidence="1">The sequence shown here is derived from an EMBL/GenBank/DDBJ whole genome shotgun (WGS) entry which is preliminary data.</text>
</comment>
<dbReference type="Proteomes" id="UP000004810">
    <property type="component" value="Unassembled WGS sequence"/>
</dbReference>
<proteinExistence type="predicted"/>
<gene>
    <name evidence="1" type="ORF">WUBG_07843</name>
</gene>
<evidence type="ECO:0000313" key="2">
    <source>
        <dbReference type="Proteomes" id="UP000004810"/>
    </source>
</evidence>
<sequence>MAEDVEGDLSRIIQGNITTPIPNSFDYRMKIAVLPVSDQYGLVDAVYLPVNKKQGIGIVWTS</sequence>
<evidence type="ECO:0000313" key="1">
    <source>
        <dbReference type="EMBL" id="EJW81247.1"/>
    </source>
</evidence>
<dbReference type="EMBL" id="ADBV01003802">
    <property type="protein sequence ID" value="EJW81247.1"/>
    <property type="molecule type" value="Genomic_DNA"/>
</dbReference>
<reference evidence="2" key="1">
    <citation type="submission" date="2012-08" db="EMBL/GenBank/DDBJ databases">
        <title>The Genome Sequence of Wuchereria bancrofti.</title>
        <authorList>
            <person name="Nutman T.B."/>
            <person name="Fink D.L."/>
            <person name="Russ C."/>
            <person name="Young S."/>
            <person name="Zeng Q."/>
            <person name="Koehrsen M."/>
            <person name="Alvarado L."/>
            <person name="Berlin A."/>
            <person name="Chapman S.B."/>
            <person name="Chen Z."/>
            <person name="Freedman E."/>
            <person name="Gellesch M."/>
            <person name="Goldberg J."/>
            <person name="Griggs A."/>
            <person name="Gujja S."/>
            <person name="Heilman E.R."/>
            <person name="Heiman D."/>
            <person name="Hepburn T."/>
            <person name="Howarth C."/>
            <person name="Jen D."/>
            <person name="Larson L."/>
            <person name="Lewis B."/>
            <person name="Mehta T."/>
            <person name="Park D."/>
            <person name="Pearson M."/>
            <person name="Roberts A."/>
            <person name="Saif S."/>
            <person name="Shea T."/>
            <person name="Shenoy N."/>
            <person name="Sisk P."/>
            <person name="Stolte C."/>
            <person name="Sykes S."/>
            <person name="Walk T."/>
            <person name="White J."/>
            <person name="Yandava C."/>
            <person name="Haas B."/>
            <person name="Henn M.R."/>
            <person name="Nusbaum C."/>
            <person name="Birren B."/>
        </authorList>
    </citation>
    <scope>NUCLEOTIDE SEQUENCE [LARGE SCALE GENOMIC DNA]</scope>
    <source>
        <strain evidence="2">NA</strain>
    </source>
</reference>
<accession>J9EVS7</accession>
<name>J9EVS7_WUCBA</name>
<protein>
    <submittedName>
        <fullName evidence="1">Uncharacterized protein</fullName>
    </submittedName>
</protein>
<dbReference type="AlphaFoldDB" id="J9EVS7"/>